<dbReference type="AlphaFoldDB" id="A0A7S0DBH0"/>
<sequence length="274" mass="29555">MFHAKSFEDAGAPPICVGFSYRKTAPMPPTDPAAAHGAFKFTCVGYGQRAIEDPADRAGRRLPYCEGLQILVADATHTGRPASGDRRPPPDPAAAAALVRDLEALRRRRDDAVIALREAAARFPNDRDAIARLEEHAREREMALRARVAEARKVAAGEKKARERRAELEPTRRGAETETENENENAPPSTSSSDRARPSLAEQLRAARGAVPAPEGSVRRLLEGDKGPGVFFPSAEFEDKFAKSAGKIVKNMKRHAGYVFGLVSNGGGPRPGGD</sequence>
<name>A0A7S0DBH0_MICPS</name>
<dbReference type="EMBL" id="HBEN01013067">
    <property type="protein sequence ID" value="CAD8448976.1"/>
    <property type="molecule type" value="Transcribed_RNA"/>
</dbReference>
<reference evidence="2" key="1">
    <citation type="submission" date="2021-01" db="EMBL/GenBank/DDBJ databases">
        <authorList>
            <person name="Corre E."/>
            <person name="Pelletier E."/>
            <person name="Niang G."/>
            <person name="Scheremetjew M."/>
            <person name="Finn R."/>
            <person name="Kale V."/>
            <person name="Holt S."/>
            <person name="Cochrane G."/>
            <person name="Meng A."/>
            <person name="Brown T."/>
            <person name="Cohen L."/>
        </authorList>
    </citation>
    <scope>NUCLEOTIDE SEQUENCE</scope>
    <source>
        <strain evidence="2">CCAC1681</strain>
    </source>
</reference>
<organism evidence="2">
    <name type="scientific">Micromonas pusilla</name>
    <name type="common">Picoplanktonic green alga</name>
    <name type="synonym">Chromulina pusilla</name>
    <dbReference type="NCBI Taxonomy" id="38833"/>
    <lineage>
        <taxon>Eukaryota</taxon>
        <taxon>Viridiplantae</taxon>
        <taxon>Chlorophyta</taxon>
        <taxon>Mamiellophyceae</taxon>
        <taxon>Mamiellales</taxon>
        <taxon>Mamiellaceae</taxon>
        <taxon>Micromonas</taxon>
    </lineage>
</organism>
<evidence type="ECO:0000313" key="2">
    <source>
        <dbReference type="EMBL" id="CAD8448976.1"/>
    </source>
</evidence>
<protein>
    <submittedName>
        <fullName evidence="2">Uncharacterized protein</fullName>
    </submittedName>
</protein>
<gene>
    <name evidence="2" type="ORF">MSP1401_LOCUS10893</name>
</gene>
<feature type="region of interest" description="Disordered" evidence="1">
    <location>
        <begin position="151"/>
        <end position="198"/>
    </location>
</feature>
<feature type="compositionally biased region" description="Basic and acidic residues" evidence="1">
    <location>
        <begin position="151"/>
        <end position="176"/>
    </location>
</feature>
<evidence type="ECO:0000256" key="1">
    <source>
        <dbReference type="SAM" id="MobiDB-lite"/>
    </source>
</evidence>
<feature type="compositionally biased region" description="Low complexity" evidence="1">
    <location>
        <begin position="184"/>
        <end position="193"/>
    </location>
</feature>
<accession>A0A7S0DBH0</accession>
<proteinExistence type="predicted"/>